<evidence type="ECO:0000259" key="4">
    <source>
        <dbReference type="PROSITE" id="PS01124"/>
    </source>
</evidence>
<dbReference type="Gene3D" id="1.10.10.60">
    <property type="entry name" value="Homeodomain-like"/>
    <property type="match status" value="2"/>
</dbReference>
<protein>
    <submittedName>
        <fullName evidence="5">AraC family transcriptional regulator</fullName>
    </submittedName>
</protein>
<organism evidence="5 6">
    <name type="scientific">Paenibacillus albilobatus</name>
    <dbReference type="NCBI Taxonomy" id="2716884"/>
    <lineage>
        <taxon>Bacteria</taxon>
        <taxon>Bacillati</taxon>
        <taxon>Bacillota</taxon>
        <taxon>Bacilli</taxon>
        <taxon>Bacillales</taxon>
        <taxon>Paenibacillaceae</taxon>
        <taxon>Paenibacillus</taxon>
    </lineage>
</organism>
<dbReference type="InterPro" id="IPR018060">
    <property type="entry name" value="HTH_AraC"/>
</dbReference>
<keyword evidence="3" id="KW-0804">Transcription</keyword>
<gene>
    <name evidence="5" type="ORF">J2TS6_52230</name>
</gene>
<dbReference type="SUPFAM" id="SSF46689">
    <property type="entry name" value="Homeodomain-like"/>
    <property type="match status" value="2"/>
</dbReference>
<evidence type="ECO:0000256" key="2">
    <source>
        <dbReference type="ARBA" id="ARBA00023125"/>
    </source>
</evidence>
<dbReference type="InterPro" id="IPR037923">
    <property type="entry name" value="HTH-like"/>
</dbReference>
<dbReference type="PROSITE" id="PS01124">
    <property type="entry name" value="HTH_ARAC_FAMILY_2"/>
    <property type="match status" value="1"/>
</dbReference>
<keyword evidence="6" id="KW-1185">Reference proteome</keyword>
<dbReference type="Gene3D" id="2.60.120.280">
    <property type="entry name" value="Regulatory protein AraC"/>
    <property type="match status" value="1"/>
</dbReference>
<sequence length="231" mass="26547">MEGEGWLRINGAEYSPKPGQLFLIPEGVHQAHGTVGGNTFLMYWCHFSAGVSDLNILQALEKPDYINVEEPDKVVRLFKDLIHYHRSDELLAGWKVNSVLLELLCYFFERSGIRRVNLTGSPSHQAMETVIRYMEENISKPLSVKDLAKQVHLNPNYFSQLFRNMLGLSPIHYLNRMRMEEAKTLLAGTELTVSEIASRVGIEPHYFSRMFKMQEGHSPSEYRKMGRSKEV</sequence>
<dbReference type="GO" id="GO:0043565">
    <property type="term" value="F:sequence-specific DNA binding"/>
    <property type="evidence" value="ECO:0007669"/>
    <property type="project" value="InterPro"/>
</dbReference>
<feature type="domain" description="HTH araC/xylS-type" evidence="4">
    <location>
        <begin position="128"/>
        <end position="225"/>
    </location>
</feature>
<name>A0A919XJI6_9BACL</name>
<evidence type="ECO:0000313" key="6">
    <source>
        <dbReference type="Proteomes" id="UP000679779"/>
    </source>
</evidence>
<dbReference type="SMART" id="SM00342">
    <property type="entry name" value="HTH_ARAC"/>
    <property type="match status" value="1"/>
</dbReference>
<dbReference type="GO" id="GO:0003700">
    <property type="term" value="F:DNA-binding transcription factor activity"/>
    <property type="evidence" value="ECO:0007669"/>
    <property type="project" value="InterPro"/>
</dbReference>
<evidence type="ECO:0000313" key="5">
    <source>
        <dbReference type="EMBL" id="GIO34082.1"/>
    </source>
</evidence>
<dbReference type="PANTHER" id="PTHR43280:SF2">
    <property type="entry name" value="HTH-TYPE TRANSCRIPTIONAL REGULATOR EXSA"/>
    <property type="match status" value="1"/>
</dbReference>
<accession>A0A919XJI6</accession>
<dbReference type="AlphaFoldDB" id="A0A919XJI6"/>
<evidence type="ECO:0000256" key="1">
    <source>
        <dbReference type="ARBA" id="ARBA00023015"/>
    </source>
</evidence>
<dbReference type="InterPro" id="IPR018062">
    <property type="entry name" value="HTH_AraC-typ_CS"/>
</dbReference>
<dbReference type="Proteomes" id="UP000679779">
    <property type="component" value="Unassembled WGS sequence"/>
</dbReference>
<dbReference type="InterPro" id="IPR003313">
    <property type="entry name" value="AraC-bd"/>
</dbReference>
<proteinExistence type="predicted"/>
<dbReference type="Pfam" id="PF12833">
    <property type="entry name" value="HTH_18"/>
    <property type="match status" value="1"/>
</dbReference>
<comment type="caution">
    <text evidence="5">The sequence shown here is derived from an EMBL/GenBank/DDBJ whole genome shotgun (WGS) entry which is preliminary data.</text>
</comment>
<reference evidence="5" key="1">
    <citation type="submission" date="2021-03" db="EMBL/GenBank/DDBJ databases">
        <title>Antimicrobial resistance genes in bacteria isolated from Japanese honey, and their potential for conferring macrolide and lincosamide resistance in the American foulbrood pathogen Paenibacillus larvae.</title>
        <authorList>
            <person name="Okamoto M."/>
            <person name="Kumagai M."/>
            <person name="Kanamori H."/>
            <person name="Takamatsu D."/>
        </authorList>
    </citation>
    <scope>NUCLEOTIDE SEQUENCE</scope>
    <source>
        <strain evidence="5">J2TS6</strain>
    </source>
</reference>
<dbReference type="SUPFAM" id="SSF51215">
    <property type="entry name" value="Regulatory protein AraC"/>
    <property type="match status" value="1"/>
</dbReference>
<dbReference type="PROSITE" id="PS00041">
    <property type="entry name" value="HTH_ARAC_FAMILY_1"/>
    <property type="match status" value="1"/>
</dbReference>
<dbReference type="InterPro" id="IPR009057">
    <property type="entry name" value="Homeodomain-like_sf"/>
</dbReference>
<dbReference type="EMBL" id="BORQ01000008">
    <property type="protein sequence ID" value="GIO34082.1"/>
    <property type="molecule type" value="Genomic_DNA"/>
</dbReference>
<evidence type="ECO:0000256" key="3">
    <source>
        <dbReference type="ARBA" id="ARBA00023163"/>
    </source>
</evidence>
<dbReference type="PANTHER" id="PTHR43280">
    <property type="entry name" value="ARAC-FAMILY TRANSCRIPTIONAL REGULATOR"/>
    <property type="match status" value="1"/>
</dbReference>
<keyword evidence="2" id="KW-0238">DNA-binding</keyword>
<keyword evidence="1" id="KW-0805">Transcription regulation</keyword>
<dbReference type="Pfam" id="PF02311">
    <property type="entry name" value="AraC_binding"/>
    <property type="match status" value="1"/>
</dbReference>